<sequence>MPLDDIAGDTRCSLQEGDVSDKTFTTGSDQPKSKSDESFSVASDRNALLARGYASGRPTDEIMGKGDVVDDCQDQTVKTPASGNDLENEPLSKQLETRNPWRTLARYHPRHNEATPAGPGFPIYRLPHELLHWVAKHLRPESAACFALSSKRMYMALGNQYCKMPTKDSLWKLLLMLEPERQASFACGVCLKLHRPSFGHLHESYDCDDIDWDINRKNIPGPLTPGLVKLIGRKYLENPRSYQEYLNWAFMTRKMSTQYIRGAYHVTPRMVAGNLLIKTETYIHPFHNGQLTHRSLHALIDLTQSWRRYPIDLERICLHQSWARNISSTKQLEDYLLREEAAINCQKSRCLRGPGARHGHHPTCYDNGVIPNNLERGTIPRDIECLLKHDLSCDKAHSPGGKVSQCRDCTTNFTISACDVPSIGRCIVFTTWKDLGGVGPGQAEKWDHFTGRFWQWDYPLHKEPEIVHSYRPPSLPHSYLASDGFKTLGEGNIDSIGNGYVPRYRPIPDWRIIRDLSPTDE</sequence>
<name>A0AAN9YBG3_9PEZI</name>
<dbReference type="Proteomes" id="UP001320245">
    <property type="component" value="Unassembled WGS sequence"/>
</dbReference>
<dbReference type="SUPFAM" id="SSF81383">
    <property type="entry name" value="F-box domain"/>
    <property type="match status" value="1"/>
</dbReference>
<evidence type="ECO:0000259" key="2">
    <source>
        <dbReference type="PROSITE" id="PS50181"/>
    </source>
</evidence>
<organism evidence="3 4">
    <name type="scientific">Cytospora paraplurivora</name>
    <dbReference type="NCBI Taxonomy" id="2898453"/>
    <lineage>
        <taxon>Eukaryota</taxon>
        <taxon>Fungi</taxon>
        <taxon>Dikarya</taxon>
        <taxon>Ascomycota</taxon>
        <taxon>Pezizomycotina</taxon>
        <taxon>Sordariomycetes</taxon>
        <taxon>Sordariomycetidae</taxon>
        <taxon>Diaporthales</taxon>
        <taxon>Cytosporaceae</taxon>
        <taxon>Cytospora</taxon>
    </lineage>
</organism>
<reference evidence="3 4" key="1">
    <citation type="journal article" date="2023" name="PLoS ONE">
        <title>Cytospora paraplurivora sp. nov. isolated from orchards with fruit tree decline syndrome in Ontario, Canada.</title>
        <authorList>
            <person name="Ilyukhin E."/>
            <person name="Nguyen H.D.T."/>
            <person name="Castle A.J."/>
            <person name="Ellouze W."/>
        </authorList>
    </citation>
    <scope>NUCLEOTIDE SEQUENCE [LARGE SCALE GENOMIC DNA]</scope>
    <source>
        <strain evidence="3 4">FDS-564</strain>
    </source>
</reference>
<evidence type="ECO:0000313" key="4">
    <source>
        <dbReference type="Proteomes" id="UP001320245"/>
    </source>
</evidence>
<evidence type="ECO:0000313" key="3">
    <source>
        <dbReference type="EMBL" id="KAK7732510.1"/>
    </source>
</evidence>
<dbReference type="AlphaFoldDB" id="A0AAN9YBG3"/>
<dbReference type="InterPro" id="IPR036047">
    <property type="entry name" value="F-box-like_dom_sf"/>
</dbReference>
<feature type="region of interest" description="Disordered" evidence="1">
    <location>
        <begin position="1"/>
        <end position="41"/>
    </location>
</feature>
<feature type="domain" description="F-box" evidence="2">
    <location>
        <begin position="120"/>
        <end position="174"/>
    </location>
</feature>
<dbReference type="EMBL" id="JAJSPL020000050">
    <property type="protein sequence ID" value="KAK7732510.1"/>
    <property type="molecule type" value="Genomic_DNA"/>
</dbReference>
<proteinExistence type="predicted"/>
<evidence type="ECO:0000256" key="1">
    <source>
        <dbReference type="SAM" id="MobiDB-lite"/>
    </source>
</evidence>
<accession>A0AAN9YBG3</accession>
<gene>
    <name evidence="3" type="ORF">SLS53_008395</name>
</gene>
<dbReference type="InterPro" id="IPR001810">
    <property type="entry name" value="F-box_dom"/>
</dbReference>
<keyword evidence="4" id="KW-1185">Reference proteome</keyword>
<comment type="caution">
    <text evidence="3">The sequence shown here is derived from an EMBL/GenBank/DDBJ whole genome shotgun (WGS) entry which is preliminary data.</text>
</comment>
<protein>
    <recommendedName>
        <fullName evidence="2">F-box domain-containing protein</fullName>
    </recommendedName>
</protein>
<dbReference type="PROSITE" id="PS50181">
    <property type="entry name" value="FBOX"/>
    <property type="match status" value="1"/>
</dbReference>